<comment type="catalytic activity">
    <reaction evidence="29">
        <text>chloride(in) = chloride(out)</text>
        <dbReference type="Rhea" id="RHEA:29823"/>
        <dbReference type="ChEBI" id="CHEBI:17996"/>
    </reaction>
</comment>
<comment type="catalytic activity">
    <reaction evidence="37">
        <text>dehydroepiandrosterone 3-sulfate(in) + ATP + H2O = dehydroepiandrosterone 3-sulfate(out) + ADP + phosphate + H(+)</text>
        <dbReference type="Rhea" id="RHEA:61364"/>
        <dbReference type="ChEBI" id="CHEBI:15377"/>
        <dbReference type="ChEBI" id="CHEBI:15378"/>
        <dbReference type="ChEBI" id="CHEBI:30616"/>
        <dbReference type="ChEBI" id="CHEBI:43474"/>
        <dbReference type="ChEBI" id="CHEBI:57905"/>
        <dbReference type="ChEBI" id="CHEBI:456216"/>
    </reaction>
    <physiologicalReaction direction="left-to-right" evidence="37">
        <dbReference type="Rhea" id="RHEA:61365"/>
    </physiologicalReaction>
</comment>
<comment type="catalytic activity">
    <reaction evidence="39">
        <text>17beta-estradiol 17-O-(beta-D-glucuronate)(in) + ATP + H2O = 17beta-estradiol 17-O-(beta-D-glucuronate)(out) + ADP + phosphate + H(+)</text>
        <dbReference type="Rhea" id="RHEA:60128"/>
        <dbReference type="ChEBI" id="CHEBI:15377"/>
        <dbReference type="ChEBI" id="CHEBI:15378"/>
        <dbReference type="ChEBI" id="CHEBI:30616"/>
        <dbReference type="ChEBI" id="CHEBI:43474"/>
        <dbReference type="ChEBI" id="CHEBI:82961"/>
        <dbReference type="ChEBI" id="CHEBI:456216"/>
    </reaction>
    <physiologicalReaction direction="left-to-right" evidence="39">
        <dbReference type="Rhea" id="RHEA:60129"/>
    </physiologicalReaction>
</comment>
<dbReference type="GO" id="GO:0031901">
    <property type="term" value="C:early endosome membrane"/>
    <property type="evidence" value="ECO:0007669"/>
    <property type="project" value="UniProtKB-SubCell"/>
</dbReference>
<dbReference type="GO" id="GO:0005524">
    <property type="term" value="F:ATP binding"/>
    <property type="evidence" value="ECO:0007669"/>
    <property type="project" value="UniProtKB-KW"/>
</dbReference>
<evidence type="ECO:0000256" key="24">
    <source>
        <dbReference type="ARBA" id="ARBA00023173"/>
    </source>
</evidence>
<evidence type="ECO:0000256" key="39">
    <source>
        <dbReference type="ARBA" id="ARBA00047576"/>
    </source>
</evidence>
<comment type="catalytic activity">
    <reaction evidence="46">
        <text>cholate(in) + glutathione(in) + ATP + H2O = cholate(out) + glutathione(out) + ADP + phosphate + H(+)</text>
        <dbReference type="Rhea" id="RHEA:66396"/>
        <dbReference type="ChEBI" id="CHEBI:15377"/>
        <dbReference type="ChEBI" id="CHEBI:15378"/>
        <dbReference type="ChEBI" id="CHEBI:29747"/>
        <dbReference type="ChEBI" id="CHEBI:30616"/>
        <dbReference type="ChEBI" id="CHEBI:43474"/>
        <dbReference type="ChEBI" id="CHEBI:57925"/>
        <dbReference type="ChEBI" id="CHEBI:456216"/>
    </reaction>
    <physiologicalReaction direction="left-to-right" evidence="46">
        <dbReference type="Rhea" id="RHEA:66397"/>
    </physiologicalReaction>
</comment>
<sequence>MWLNPLFTTGYKRRLEEDDMFEVLAEDRSDRLGHDLQRYWDREFQKATKEMRTPRLSKVIIQCYWKSYAVLGLFTLVEEIIKVVQPVLLGKMIEYFETYDPDNMTALYQTLGYGAGLSVCAIGLVLIHHLYFFHVQRAGMKIRVAMCHMIYKKALCLSSSAMGKTTTGQIVNLLSNDVNRFDDVTIFLHFLWVGPLQAAVVVGLLWLEIGPSCLAGMVVLMFLMPTQTMVGRLFSKFRSQTAVLTDSRIRTMNEVVSGIRIIKMYAWEKPFAALVSDIRRKEISKIMKSSYLRGLNMASFFCASKIIVFVTFTLYVLLGNKISASRVFVTVSLYTAVRLTVTLFFPNAIEKLFESRVSIRRIQEFLLLGEITKSSANLPKDEKKDAGVEVQDLTCYWDKISSLHQTAHVMSHLSSACSILQSSLLSSILGELPAEKGVLKVKGQLTYAAQQPWVFPGSIRSNILFGKELNPQKYERTIRACALKRDLQLLPDGDQMLIGDRGATLSGGQKARVNLARAVYQDADIYLLDDPLSAVDAEVGRHLFEQCICGLLKNKPRILVTHQLQYLKAADQIVVLKEGHMVAKGTYTELQQSGVDFTSLLKKDEEDEQQQPAQDIPARSRTLSQNSVLSQTSSVQSVMDGDSLPAEPVQTLAEESRAQGTIGVRLYVKYLRAGASIVTLLAAIVLNLLAQVPYIMQDWWLAYCDQTHGLTGATIIFGFMRNLVLFNVLVRCAQSLHNGMFNTILRTPVRFFDINPIGRILNRFSKDIGQLDSNMPWTFVDFIQVFLQILGVIAVAASVIPWILIPVVPLLIVFIFLRRYFLQTSRDIKRLESTTRSPVFSHLSSSLQGLWTIRAFGAEERFQNTFDAHQDLHSEAWFLFLTTSRWFAVRLDFICAVFVTITTFGCVLLRDQLDAGSVGLALSYAVTLTGMFQWGVRQSAEVENMMTSVERAVEYTELESEAPWETQKHPPPNWPSKGLVTFDQVSFSYSPDGPTVLHNMSATFRPKEKVGIVGRTGAGKSSLVSALFRLAEPQGKIYIDGIVTSEIGLHDLRQKMSIIPQDPVLFTGSMRKNLDPFNQHTDEELWNALQEVQLKSAVEEMPGKLETVLAESGSNFSVGQRQLVCLARAILRKNRILIIDEATANVDPRYCKLTRASKGHDFTSYSTIHTEPRWLTQTVRKMKVFVLDAGEIHAYDEPYSLLQDPNGTFYKMVQQTGKQEAAALQSAAEQVYSNRSRANVPNGHAETADGNIVIFETAL</sequence>
<keyword evidence="14 59" id="KW-0812">Transmembrane</keyword>
<evidence type="ECO:0000256" key="23">
    <source>
        <dbReference type="ARBA" id="ARBA00023136"/>
    </source>
</evidence>
<evidence type="ECO:0000256" key="42">
    <source>
        <dbReference type="ARBA" id="ARBA00048778"/>
    </source>
</evidence>
<evidence type="ECO:0000256" key="2">
    <source>
        <dbReference type="ARBA" id="ARBA00004195"/>
    </source>
</evidence>
<evidence type="ECO:0000256" key="18">
    <source>
        <dbReference type="ARBA" id="ARBA00022840"/>
    </source>
</evidence>
<dbReference type="GO" id="GO:0055038">
    <property type="term" value="C:recycling endosome membrane"/>
    <property type="evidence" value="ECO:0007669"/>
    <property type="project" value="UniProtKB-SubCell"/>
</dbReference>
<evidence type="ECO:0000256" key="57">
    <source>
        <dbReference type="ARBA" id="ARBA00082792"/>
    </source>
</evidence>
<keyword evidence="20 59" id="KW-1133">Transmembrane helix</keyword>
<evidence type="ECO:0000256" key="35">
    <source>
        <dbReference type="ARBA" id="ARBA00034073"/>
    </source>
</evidence>
<comment type="catalytic activity">
    <reaction evidence="55">
        <text>3',5'-cyclic GMP(in) + ATP + H2O = 3',5'-cyclic GMP(out) + ADP + phosphate + H(+)</text>
        <dbReference type="Rhea" id="RHEA:66188"/>
        <dbReference type="ChEBI" id="CHEBI:15377"/>
        <dbReference type="ChEBI" id="CHEBI:15378"/>
        <dbReference type="ChEBI" id="CHEBI:30616"/>
        <dbReference type="ChEBI" id="CHEBI:43474"/>
        <dbReference type="ChEBI" id="CHEBI:57746"/>
        <dbReference type="ChEBI" id="CHEBI:456216"/>
    </reaction>
    <physiologicalReaction direction="left-to-right" evidence="55">
        <dbReference type="Rhea" id="RHEA:66189"/>
    </physiologicalReaction>
</comment>
<dbReference type="EC" id="5.6.1.6" evidence="9"/>
<feature type="domain" description="ABC transmembrane type-1" evidence="61">
    <location>
        <begin position="69"/>
        <end position="333"/>
    </location>
</feature>
<keyword evidence="28" id="KW-0407">Ion channel</keyword>
<dbReference type="FunFam" id="3.40.50.300:FF:000482">
    <property type="entry name" value="Multidrug resistance-associated protein member 4"/>
    <property type="match status" value="1"/>
</dbReference>
<evidence type="ECO:0000256" key="48">
    <source>
        <dbReference type="ARBA" id="ARBA00051287"/>
    </source>
</evidence>
<keyword evidence="18" id="KW-0067">ATP-binding</keyword>
<evidence type="ECO:0000256" key="4">
    <source>
        <dbReference type="ARBA" id="ARBA00004477"/>
    </source>
</evidence>
<keyword evidence="26" id="KW-0868">Chloride</keyword>
<feature type="transmembrane region" description="Helical" evidence="59">
    <location>
        <begin position="779"/>
        <end position="797"/>
    </location>
</feature>
<evidence type="ECO:0000256" key="31">
    <source>
        <dbReference type="ARBA" id="ARBA00029720"/>
    </source>
</evidence>
<comment type="catalytic activity">
    <reaction evidence="53">
        <text>glycocholate(in) + glutathione(in) + ATP + H2O = glycocholate(out) + glutathione(out) + ADP + phosphate + H(+)</text>
        <dbReference type="Rhea" id="RHEA:66400"/>
        <dbReference type="ChEBI" id="CHEBI:15377"/>
        <dbReference type="ChEBI" id="CHEBI:15378"/>
        <dbReference type="ChEBI" id="CHEBI:29746"/>
        <dbReference type="ChEBI" id="CHEBI:30616"/>
        <dbReference type="ChEBI" id="CHEBI:43474"/>
        <dbReference type="ChEBI" id="CHEBI:57925"/>
        <dbReference type="ChEBI" id="CHEBI:456216"/>
    </reaction>
    <physiologicalReaction direction="left-to-right" evidence="53">
        <dbReference type="Rhea" id="RHEA:66401"/>
    </physiologicalReaction>
</comment>
<comment type="catalytic activity">
    <reaction evidence="34">
        <text>ATP + H2O + xenobioticSide 1 = ADP + phosphate + xenobioticSide 2.</text>
        <dbReference type="EC" id="7.6.2.2"/>
    </reaction>
</comment>
<name>A0AAQ6A208_AMPOC</name>
<evidence type="ECO:0000256" key="52">
    <source>
        <dbReference type="ARBA" id="ARBA00051844"/>
    </source>
</evidence>
<dbReference type="FunFam" id="1.20.1560.10:FF:000027">
    <property type="entry name" value="ATP-binding cassette subfamily C member 4"/>
    <property type="match status" value="1"/>
</dbReference>
<comment type="catalytic activity">
    <reaction evidence="36">
        <text>hydrogencarbonate(in) = hydrogencarbonate(out)</text>
        <dbReference type="Rhea" id="RHEA:28695"/>
        <dbReference type="ChEBI" id="CHEBI:17544"/>
    </reaction>
</comment>
<evidence type="ECO:0000256" key="49">
    <source>
        <dbReference type="ARBA" id="ARBA00051304"/>
    </source>
</evidence>
<comment type="catalytic activity">
    <reaction evidence="38">
        <text>leukotriene C4(in) + ATP + H2O = leukotriene C4(out) + ADP + phosphate + H(+)</text>
        <dbReference type="Rhea" id="RHEA:38963"/>
        <dbReference type="ChEBI" id="CHEBI:15377"/>
        <dbReference type="ChEBI" id="CHEBI:15378"/>
        <dbReference type="ChEBI" id="CHEBI:30616"/>
        <dbReference type="ChEBI" id="CHEBI:43474"/>
        <dbReference type="ChEBI" id="CHEBI:57973"/>
        <dbReference type="ChEBI" id="CHEBI:456216"/>
    </reaction>
    <physiologicalReaction direction="left-to-right" evidence="38">
        <dbReference type="Rhea" id="RHEA:38964"/>
    </physiologicalReaction>
</comment>
<dbReference type="InterPro" id="IPR036640">
    <property type="entry name" value="ABC1_TM_sf"/>
</dbReference>
<evidence type="ECO:0000256" key="50">
    <source>
        <dbReference type="ARBA" id="ARBA00051604"/>
    </source>
</evidence>
<evidence type="ECO:0000256" key="29">
    <source>
        <dbReference type="ARBA" id="ARBA00024167"/>
    </source>
</evidence>
<dbReference type="Ensembl" id="ENSAOCT00000064535.1">
    <property type="protein sequence ID" value="ENSAOCP00000070786.1"/>
    <property type="gene ID" value="ENSAOCG00000013893.2"/>
</dbReference>
<evidence type="ECO:0000256" key="17">
    <source>
        <dbReference type="ARBA" id="ARBA00022824"/>
    </source>
</evidence>
<evidence type="ECO:0000256" key="54">
    <source>
        <dbReference type="ARBA" id="ARBA00052647"/>
    </source>
</evidence>
<dbReference type="Gene3D" id="3.40.50.300">
    <property type="entry name" value="P-loop containing nucleotide triphosphate hydrolases"/>
    <property type="match status" value="2"/>
</dbReference>
<evidence type="ECO:0000256" key="44">
    <source>
        <dbReference type="ARBA" id="ARBA00050626"/>
    </source>
</evidence>
<evidence type="ECO:0000313" key="62">
    <source>
        <dbReference type="Ensembl" id="ENSAOCP00000070786.1"/>
    </source>
</evidence>
<dbReference type="InterPro" id="IPR017871">
    <property type="entry name" value="ABC_transporter-like_CS"/>
</dbReference>
<dbReference type="PANTHER" id="PTHR24223">
    <property type="entry name" value="ATP-BINDING CASSETTE SUB-FAMILY C"/>
    <property type="match status" value="1"/>
</dbReference>
<keyword evidence="23 59" id="KW-0472">Membrane</keyword>
<comment type="catalytic activity">
    <reaction evidence="48">
        <text>prostaglandin E2(in) + ATP + H2O = prostaglandin E2(out) + ADP + phosphate + H(+)</text>
        <dbReference type="Rhea" id="RHEA:66388"/>
        <dbReference type="ChEBI" id="CHEBI:15377"/>
        <dbReference type="ChEBI" id="CHEBI:15378"/>
        <dbReference type="ChEBI" id="CHEBI:30616"/>
        <dbReference type="ChEBI" id="CHEBI:43474"/>
        <dbReference type="ChEBI" id="CHEBI:456216"/>
        <dbReference type="ChEBI" id="CHEBI:606564"/>
    </reaction>
    <physiologicalReaction direction="left-to-right" evidence="48">
        <dbReference type="Rhea" id="RHEA:66389"/>
    </physiologicalReaction>
</comment>
<evidence type="ECO:0000256" key="5">
    <source>
        <dbReference type="ARBA" id="ARBA00004520"/>
    </source>
</evidence>
<dbReference type="GO" id="GO:0005789">
    <property type="term" value="C:endoplasmic reticulum membrane"/>
    <property type="evidence" value="ECO:0007669"/>
    <property type="project" value="UniProtKB-SubCell"/>
</dbReference>
<comment type="subcellular location">
    <subcellularLocation>
        <location evidence="3">Apical cell membrane</location>
        <topology evidence="3">Multi-pass membrane protein</topology>
    </subcellularLocation>
    <subcellularLocation>
        <location evidence="6">Basolateral cell membrane</location>
        <topology evidence="6">Multi-pass membrane protein</topology>
    </subcellularLocation>
    <subcellularLocation>
        <location evidence="5">Early endosome membrane</location>
        <topology evidence="5">Multi-pass membrane protein</topology>
    </subcellularLocation>
    <subcellularLocation>
        <location evidence="4">Endoplasmic reticulum membrane</location>
        <topology evidence="4">Multi-pass membrane protein</topology>
    </subcellularLocation>
    <subcellularLocation>
        <location evidence="2">Recycling endosome membrane</location>
        <topology evidence="2">Multi-pass membrane protein</topology>
    </subcellularLocation>
</comment>
<evidence type="ECO:0000256" key="34">
    <source>
        <dbReference type="ARBA" id="ARBA00034018"/>
    </source>
</evidence>
<evidence type="ECO:0000256" key="26">
    <source>
        <dbReference type="ARBA" id="ARBA00023214"/>
    </source>
</evidence>
<evidence type="ECO:0000256" key="40">
    <source>
        <dbReference type="ARBA" id="ARBA00048007"/>
    </source>
</evidence>
<dbReference type="CDD" id="cd18593">
    <property type="entry name" value="ABC_6TM_MRP4_D1_like"/>
    <property type="match status" value="1"/>
</dbReference>
<evidence type="ECO:0000256" key="55">
    <source>
        <dbReference type="ARBA" id="ARBA00052963"/>
    </source>
</evidence>
<gene>
    <name evidence="62" type="primary">ABCC4</name>
</gene>
<evidence type="ECO:0000256" key="51">
    <source>
        <dbReference type="ARBA" id="ARBA00051624"/>
    </source>
</evidence>
<feature type="transmembrane region" description="Helical" evidence="59">
    <location>
        <begin position="186"/>
        <end position="207"/>
    </location>
</feature>
<evidence type="ECO:0000256" key="14">
    <source>
        <dbReference type="ARBA" id="ARBA00022692"/>
    </source>
</evidence>
<dbReference type="GeneTree" id="ENSGT00940000153931"/>
<evidence type="ECO:0000256" key="41">
    <source>
        <dbReference type="ARBA" id="ARBA00048665"/>
    </source>
</evidence>
<evidence type="ECO:0000256" key="59">
    <source>
        <dbReference type="SAM" id="Phobius"/>
    </source>
</evidence>
<comment type="subunit">
    <text evidence="56">Interacts (via PDZ-binding motif) with SNX27 (via PDZ domain); this interaction accelerates MRP4 internalization.</text>
</comment>
<comment type="catalytic activity">
    <reaction evidence="41">
        <text>urate(in) + ATP + H2O = urate(out) + ADP + phosphate + H(+)</text>
        <dbReference type="Rhea" id="RHEA:16461"/>
        <dbReference type="ChEBI" id="CHEBI:15377"/>
        <dbReference type="ChEBI" id="CHEBI:15378"/>
        <dbReference type="ChEBI" id="CHEBI:17775"/>
        <dbReference type="ChEBI" id="CHEBI:30616"/>
        <dbReference type="ChEBI" id="CHEBI:43474"/>
        <dbReference type="ChEBI" id="CHEBI:456216"/>
    </reaction>
    <physiologicalReaction direction="left-to-right" evidence="41">
        <dbReference type="Rhea" id="RHEA:16462"/>
    </physiologicalReaction>
</comment>
<evidence type="ECO:0000256" key="15">
    <source>
        <dbReference type="ARBA" id="ARBA00022741"/>
    </source>
</evidence>
<evidence type="ECO:0000256" key="32">
    <source>
        <dbReference type="ARBA" id="ARBA00031358"/>
    </source>
</evidence>
<feature type="region of interest" description="Disordered" evidence="58">
    <location>
        <begin position="604"/>
        <end position="626"/>
    </location>
</feature>
<evidence type="ECO:0000256" key="25">
    <source>
        <dbReference type="ARBA" id="ARBA00023180"/>
    </source>
</evidence>
<comment type="catalytic activity">
    <reaction evidence="45">
        <text>prostaglandin E1(in) + ATP + H2O = prostaglandin E1(out) + ADP + phosphate + H(+)</text>
        <dbReference type="Rhea" id="RHEA:66392"/>
        <dbReference type="ChEBI" id="CHEBI:15377"/>
        <dbReference type="ChEBI" id="CHEBI:15378"/>
        <dbReference type="ChEBI" id="CHEBI:30616"/>
        <dbReference type="ChEBI" id="CHEBI:43474"/>
        <dbReference type="ChEBI" id="CHEBI:57397"/>
        <dbReference type="ChEBI" id="CHEBI:456216"/>
    </reaction>
    <physiologicalReaction direction="left-to-right" evidence="45">
        <dbReference type="Rhea" id="RHEA:66393"/>
    </physiologicalReaction>
</comment>
<protein>
    <recommendedName>
        <fullName evidence="10">Cystic fibrosis transmembrane conductance regulator</fullName>
        <ecNumber evidence="9">5.6.1.6</ecNumber>
        <ecNumber evidence="8">7.6.2.2</ecNumber>
        <ecNumber evidence="30">7.6.2.3</ecNumber>
    </recommendedName>
    <alternativeName>
        <fullName evidence="31">ATP-binding cassette sub-family C member 7</fullName>
    </alternativeName>
    <alternativeName>
        <fullName evidence="32">Channel conductance-controlling ATPase</fullName>
    </alternativeName>
    <alternativeName>
        <fullName evidence="57">Multidrug resistance-associated protein 4</fullName>
    </alternativeName>
    <alternativeName>
        <fullName evidence="33">cAMP-dependent chloride channel</fullName>
    </alternativeName>
</protein>
<reference evidence="62 63" key="1">
    <citation type="submission" date="2022-01" db="EMBL/GenBank/DDBJ databases">
        <title>A chromosome-scale genome assembly of the false clownfish, Amphiprion ocellaris.</title>
        <authorList>
            <person name="Ryu T."/>
        </authorList>
    </citation>
    <scope>NUCLEOTIDE SEQUENCE [LARGE SCALE GENOMIC DNA]</scope>
</reference>
<keyword evidence="27" id="KW-0413">Isomerase</keyword>
<evidence type="ECO:0000256" key="20">
    <source>
        <dbReference type="ARBA" id="ARBA00022989"/>
    </source>
</evidence>
<keyword evidence="19" id="KW-1278">Translocase</keyword>
<evidence type="ECO:0000256" key="43">
    <source>
        <dbReference type="ARBA" id="ARBA00050117"/>
    </source>
</evidence>
<feature type="transmembrane region" description="Helical" evidence="59">
    <location>
        <begin position="916"/>
        <end position="936"/>
    </location>
</feature>
<dbReference type="PROSITE" id="PS50893">
    <property type="entry name" value="ABC_TRANSPORTER_2"/>
    <property type="match status" value="2"/>
</dbReference>
<dbReference type="InterPro" id="IPR003593">
    <property type="entry name" value="AAA+_ATPase"/>
</dbReference>
<keyword evidence="11" id="KW-0813">Transport</keyword>
<evidence type="ECO:0000259" key="61">
    <source>
        <dbReference type="PROSITE" id="PS50929"/>
    </source>
</evidence>
<dbReference type="FunFam" id="1.20.1560.10:FF:000014">
    <property type="entry name" value="Multidrug resistance-associated protein member 4"/>
    <property type="match status" value="1"/>
</dbReference>
<evidence type="ECO:0000256" key="8">
    <source>
        <dbReference type="ARBA" id="ARBA00012191"/>
    </source>
</evidence>
<keyword evidence="12" id="KW-1003">Cell membrane</keyword>
<keyword evidence="63" id="KW-1185">Reference proteome</keyword>
<feature type="transmembrane region" description="Helical" evidence="59">
    <location>
        <begin position="213"/>
        <end position="234"/>
    </location>
</feature>
<dbReference type="CDD" id="cd03244">
    <property type="entry name" value="ABCC_MRP_domain2"/>
    <property type="match status" value="1"/>
</dbReference>
<evidence type="ECO:0000256" key="3">
    <source>
        <dbReference type="ARBA" id="ARBA00004424"/>
    </source>
</evidence>
<evidence type="ECO:0000256" key="1">
    <source>
        <dbReference type="ARBA" id="ARBA00001946"/>
    </source>
</evidence>
<dbReference type="InterPro" id="IPR047083">
    <property type="entry name" value="ABCC4_TMD2"/>
</dbReference>
<evidence type="ECO:0000259" key="60">
    <source>
        <dbReference type="PROSITE" id="PS50893"/>
    </source>
</evidence>
<feature type="transmembrane region" description="Helical" evidence="59">
    <location>
        <begin position="295"/>
        <end position="318"/>
    </location>
</feature>
<comment type="catalytic activity">
    <reaction evidence="52">
        <text>taurocholate(in) + glutathione(in) + ATP + H2O = taurocholate(out) + glutathione(out) + ADP + phosphate + H(+)</text>
        <dbReference type="Rhea" id="RHEA:66404"/>
        <dbReference type="ChEBI" id="CHEBI:15377"/>
        <dbReference type="ChEBI" id="CHEBI:15378"/>
        <dbReference type="ChEBI" id="CHEBI:30616"/>
        <dbReference type="ChEBI" id="CHEBI:36257"/>
        <dbReference type="ChEBI" id="CHEBI:43474"/>
        <dbReference type="ChEBI" id="CHEBI:57925"/>
        <dbReference type="ChEBI" id="CHEBI:456216"/>
    </reaction>
    <physiologicalReaction direction="left-to-right" evidence="52">
        <dbReference type="Rhea" id="RHEA:66405"/>
    </physiologicalReaction>
</comment>
<dbReference type="Gene3D" id="1.20.1560.10">
    <property type="entry name" value="ABC transporter type 1, transmembrane domain"/>
    <property type="match status" value="2"/>
</dbReference>
<dbReference type="InterPro" id="IPR011527">
    <property type="entry name" value="ABC1_TM_dom"/>
</dbReference>
<dbReference type="PROSITE" id="PS00211">
    <property type="entry name" value="ABC_TRANSPORTER_1"/>
    <property type="match status" value="2"/>
</dbReference>
<proteinExistence type="inferred from homology"/>
<evidence type="ECO:0000256" key="28">
    <source>
        <dbReference type="ARBA" id="ARBA00023303"/>
    </source>
</evidence>
<evidence type="ECO:0000256" key="9">
    <source>
        <dbReference type="ARBA" id="ARBA00012195"/>
    </source>
</evidence>
<dbReference type="PANTHER" id="PTHR24223:SF357">
    <property type="entry name" value="ATP-BINDING CASSETTE SUB-FAMILY C MEMBER 4"/>
    <property type="match status" value="1"/>
</dbReference>
<dbReference type="GO" id="GO:0016887">
    <property type="term" value="F:ATP hydrolysis activity"/>
    <property type="evidence" value="ECO:0007669"/>
    <property type="project" value="InterPro"/>
</dbReference>
<comment type="similarity">
    <text evidence="7">Belongs to the ABC transporter superfamily. ABCC family. CFTR transporter (TC 3.A.1.202) subfamily.</text>
</comment>
<dbReference type="AlphaFoldDB" id="A0AAQ6A208"/>
<dbReference type="FunFam" id="3.40.50.300:FF:000163">
    <property type="entry name" value="Multidrug resistance-associated protein member 4"/>
    <property type="match status" value="1"/>
</dbReference>
<comment type="catalytic activity">
    <reaction evidence="50">
        <text>3',5'-cyclic AMP(in) + ATP + H2O = 3',5'-cyclic AMP(out) + ADP + phosphate + H(+)</text>
        <dbReference type="Rhea" id="RHEA:66184"/>
        <dbReference type="ChEBI" id="CHEBI:15377"/>
        <dbReference type="ChEBI" id="CHEBI:15378"/>
        <dbReference type="ChEBI" id="CHEBI:30616"/>
        <dbReference type="ChEBI" id="CHEBI:43474"/>
        <dbReference type="ChEBI" id="CHEBI:58165"/>
        <dbReference type="ChEBI" id="CHEBI:456216"/>
    </reaction>
    <physiologicalReaction direction="left-to-right" evidence="50">
        <dbReference type="Rhea" id="RHEA:66185"/>
    </physiologicalReaction>
</comment>
<feature type="transmembrane region" description="Helical" evidence="59">
    <location>
        <begin position="710"/>
        <end position="730"/>
    </location>
</feature>
<comment type="catalytic activity">
    <reaction evidence="42">
        <text>ATP + H2O = ADP + phosphate + H(+)</text>
        <dbReference type="Rhea" id="RHEA:13065"/>
        <dbReference type="ChEBI" id="CHEBI:15377"/>
        <dbReference type="ChEBI" id="CHEBI:15378"/>
        <dbReference type="ChEBI" id="CHEBI:30616"/>
        <dbReference type="ChEBI" id="CHEBI:43474"/>
        <dbReference type="ChEBI" id="CHEBI:456216"/>
    </reaction>
    <physiologicalReaction direction="left-to-right" evidence="42">
        <dbReference type="Rhea" id="RHEA:13066"/>
    </physiologicalReaction>
</comment>
<keyword evidence="22" id="KW-0406">Ion transport</keyword>
<evidence type="ECO:0000256" key="46">
    <source>
        <dbReference type="ARBA" id="ARBA00051057"/>
    </source>
</evidence>
<dbReference type="PRINTS" id="PR01851">
    <property type="entry name" value="CYSFIBREGLTR"/>
</dbReference>
<evidence type="ECO:0000256" key="37">
    <source>
        <dbReference type="ARBA" id="ARBA00047279"/>
    </source>
</evidence>
<evidence type="ECO:0000256" key="53">
    <source>
        <dbReference type="ARBA" id="ARBA00052534"/>
    </source>
</evidence>
<comment type="catalytic activity">
    <reaction evidence="51">
        <text>glycochenodeoxycholate(in) + glutathione(in) + ATP + H2O = glycochenodeoxycholate(out) + glutathione(out) + ADP + phosphate + H(+)</text>
        <dbReference type="Rhea" id="RHEA:66408"/>
        <dbReference type="ChEBI" id="CHEBI:15377"/>
        <dbReference type="ChEBI" id="CHEBI:15378"/>
        <dbReference type="ChEBI" id="CHEBI:30616"/>
        <dbReference type="ChEBI" id="CHEBI:36252"/>
        <dbReference type="ChEBI" id="CHEBI:43474"/>
        <dbReference type="ChEBI" id="CHEBI:57925"/>
        <dbReference type="ChEBI" id="CHEBI:456216"/>
    </reaction>
    <physiologicalReaction direction="left-to-right" evidence="51">
        <dbReference type="Rhea" id="RHEA:66409"/>
    </physiologicalReaction>
</comment>
<dbReference type="CDD" id="cd18601">
    <property type="entry name" value="ABC_6TM_MRP4_D2_like"/>
    <property type="match status" value="1"/>
</dbReference>
<feature type="transmembrane region" description="Helical" evidence="59">
    <location>
        <begin position="887"/>
        <end position="910"/>
    </location>
</feature>
<evidence type="ECO:0000313" key="63">
    <source>
        <dbReference type="Proteomes" id="UP001501940"/>
    </source>
</evidence>
<keyword evidence="25" id="KW-0325">Glycoprotein</keyword>
<evidence type="ECO:0000256" key="47">
    <source>
        <dbReference type="ARBA" id="ARBA00051151"/>
    </source>
</evidence>
<feature type="transmembrane region" description="Helical" evidence="59">
    <location>
        <begin position="324"/>
        <end position="346"/>
    </location>
</feature>
<evidence type="ECO:0000256" key="22">
    <source>
        <dbReference type="ARBA" id="ARBA00023065"/>
    </source>
</evidence>
<evidence type="ECO:0000256" key="6">
    <source>
        <dbReference type="ARBA" id="ARBA00004554"/>
    </source>
</evidence>
<evidence type="ECO:0000256" key="36">
    <source>
        <dbReference type="ARBA" id="ARBA00044653"/>
    </source>
</evidence>
<dbReference type="InterPro" id="IPR009147">
    <property type="entry name" value="CFTR/ABCC7"/>
</dbReference>
<feature type="transmembrane region" description="Helical" evidence="59">
    <location>
        <begin position="111"/>
        <end position="133"/>
    </location>
</feature>
<reference evidence="62" key="2">
    <citation type="submission" date="2025-08" db="UniProtKB">
        <authorList>
            <consortium name="Ensembl"/>
        </authorList>
    </citation>
    <scope>IDENTIFICATION</scope>
</reference>
<dbReference type="GO" id="GO:0006869">
    <property type="term" value="P:lipid transport"/>
    <property type="evidence" value="ECO:0007669"/>
    <property type="project" value="UniProtKB-KW"/>
</dbReference>
<evidence type="ECO:0000256" key="16">
    <source>
        <dbReference type="ARBA" id="ARBA00022753"/>
    </source>
</evidence>
<dbReference type="GO" id="GO:0016323">
    <property type="term" value="C:basolateral plasma membrane"/>
    <property type="evidence" value="ECO:0007669"/>
    <property type="project" value="UniProtKB-SubCell"/>
</dbReference>
<dbReference type="SMART" id="SM00382">
    <property type="entry name" value="AAA"/>
    <property type="match status" value="1"/>
</dbReference>
<dbReference type="GO" id="GO:0034707">
    <property type="term" value="C:chloride channel complex"/>
    <property type="evidence" value="ECO:0007669"/>
    <property type="project" value="UniProtKB-KW"/>
</dbReference>
<keyword evidence="15" id="KW-0547">Nucleotide-binding</keyword>
<keyword evidence="16" id="KW-0967">Endosome</keyword>
<dbReference type="EC" id="7.6.2.3" evidence="30"/>
<comment type="catalytic activity">
    <reaction evidence="40">
        <text>an S-substituted glutathione(in) + ATP + H2O = an S-substituted glutathione(out) + ADP + phosphate + H(+)</text>
        <dbReference type="Rhea" id="RHEA:19121"/>
        <dbReference type="ChEBI" id="CHEBI:15377"/>
        <dbReference type="ChEBI" id="CHEBI:15378"/>
        <dbReference type="ChEBI" id="CHEBI:30616"/>
        <dbReference type="ChEBI" id="CHEBI:43474"/>
        <dbReference type="ChEBI" id="CHEBI:90779"/>
        <dbReference type="ChEBI" id="CHEBI:456216"/>
        <dbReference type="EC" id="7.6.2.3"/>
    </reaction>
    <physiologicalReaction direction="left-to-right" evidence="40">
        <dbReference type="Rhea" id="RHEA:19122"/>
    </physiologicalReaction>
</comment>
<dbReference type="InterPro" id="IPR030240">
    <property type="entry name" value="ABCC4_TMD1"/>
</dbReference>
<accession>A0AAQ6A208</accession>
<evidence type="ECO:0000256" key="21">
    <source>
        <dbReference type="ARBA" id="ARBA00023055"/>
    </source>
</evidence>
<evidence type="ECO:0000256" key="38">
    <source>
        <dbReference type="ARBA" id="ARBA00047523"/>
    </source>
</evidence>
<dbReference type="InterPro" id="IPR027417">
    <property type="entry name" value="P-loop_NTPase"/>
</dbReference>
<dbReference type="InterPro" id="IPR003439">
    <property type="entry name" value="ABC_transporter-like_ATP-bd"/>
</dbReference>
<evidence type="ECO:0000256" key="13">
    <source>
        <dbReference type="ARBA" id="ARBA00022553"/>
    </source>
</evidence>
<evidence type="ECO:0000256" key="12">
    <source>
        <dbReference type="ARBA" id="ARBA00022475"/>
    </source>
</evidence>
<comment type="catalytic activity">
    <reaction evidence="54">
        <text>glycodeoxycholate(in) + glutathione(in) + ATP + H2O = glycodeoxycholate(out) + glutathione(out) + ADP + phosphate + H(+)</text>
        <dbReference type="Rhea" id="RHEA:66380"/>
        <dbReference type="ChEBI" id="CHEBI:15377"/>
        <dbReference type="ChEBI" id="CHEBI:15378"/>
        <dbReference type="ChEBI" id="CHEBI:30616"/>
        <dbReference type="ChEBI" id="CHEBI:43474"/>
        <dbReference type="ChEBI" id="CHEBI:57925"/>
        <dbReference type="ChEBI" id="CHEBI:82982"/>
        <dbReference type="ChEBI" id="CHEBI:456216"/>
    </reaction>
    <physiologicalReaction direction="left-to-right" evidence="54">
        <dbReference type="Rhea" id="RHEA:66381"/>
    </physiologicalReaction>
</comment>
<dbReference type="SUPFAM" id="SSF52540">
    <property type="entry name" value="P-loop containing nucleoside triphosphate hydrolases"/>
    <property type="match status" value="2"/>
</dbReference>
<dbReference type="InterPro" id="IPR050173">
    <property type="entry name" value="ABC_transporter_C-like"/>
</dbReference>
<keyword evidence="13" id="KW-0597">Phosphoprotein</keyword>
<reference evidence="62" key="3">
    <citation type="submission" date="2025-09" db="UniProtKB">
        <authorList>
            <consortium name="Ensembl"/>
        </authorList>
    </citation>
    <scope>IDENTIFICATION</scope>
</reference>
<evidence type="ECO:0000256" key="33">
    <source>
        <dbReference type="ARBA" id="ARBA00033163"/>
    </source>
</evidence>
<evidence type="ECO:0000256" key="45">
    <source>
        <dbReference type="ARBA" id="ARBA00050718"/>
    </source>
</evidence>
<dbReference type="CDD" id="cd03250">
    <property type="entry name" value="ABCC_MRP_domain1"/>
    <property type="match status" value="1"/>
</dbReference>
<dbReference type="GO" id="GO:0008559">
    <property type="term" value="F:ABC-type xenobiotic transporter activity"/>
    <property type="evidence" value="ECO:0007669"/>
    <property type="project" value="UniProtKB-EC"/>
</dbReference>
<evidence type="ECO:0000256" key="58">
    <source>
        <dbReference type="SAM" id="MobiDB-lite"/>
    </source>
</evidence>
<feature type="transmembrane region" description="Helical" evidence="59">
    <location>
        <begin position="670"/>
        <end position="690"/>
    </location>
</feature>
<organism evidence="62 63">
    <name type="scientific">Amphiprion ocellaris</name>
    <name type="common">Clown anemonefish</name>
    <dbReference type="NCBI Taxonomy" id="80972"/>
    <lineage>
        <taxon>Eukaryota</taxon>
        <taxon>Metazoa</taxon>
        <taxon>Chordata</taxon>
        <taxon>Craniata</taxon>
        <taxon>Vertebrata</taxon>
        <taxon>Euteleostomi</taxon>
        <taxon>Actinopterygii</taxon>
        <taxon>Neopterygii</taxon>
        <taxon>Teleostei</taxon>
        <taxon>Neoteleostei</taxon>
        <taxon>Acanthomorphata</taxon>
        <taxon>Ovalentaria</taxon>
        <taxon>Pomacentridae</taxon>
        <taxon>Amphiprion</taxon>
    </lineage>
</organism>
<keyword evidence="24" id="KW-0869">Chloride channel</keyword>
<comment type="catalytic activity">
    <reaction evidence="35">
        <text>ATP + H2O + closed Cl(-) channel = ADP + phosphate + open Cl(-) channel.</text>
        <dbReference type="EC" id="5.6.1.6"/>
    </reaction>
</comment>
<dbReference type="Pfam" id="PF00664">
    <property type="entry name" value="ABC_membrane"/>
    <property type="match status" value="2"/>
</dbReference>
<keyword evidence="21" id="KW-0445">Lipid transport</keyword>
<dbReference type="PROSITE" id="PS50929">
    <property type="entry name" value="ABC_TM1F"/>
    <property type="match status" value="2"/>
</dbReference>
<dbReference type="EC" id="7.6.2.2" evidence="8"/>
<evidence type="ECO:0000256" key="27">
    <source>
        <dbReference type="ARBA" id="ARBA00023235"/>
    </source>
</evidence>
<feature type="domain" description="ABC transporter" evidence="60">
    <location>
        <begin position="980"/>
        <end position="1214"/>
    </location>
</feature>
<comment type="cofactor">
    <cofactor evidence="1">
        <name>Mg(2+)</name>
        <dbReference type="ChEBI" id="CHEBI:18420"/>
    </cofactor>
</comment>
<feature type="domain" description="ABC transmembrane type-1" evidence="61">
    <location>
        <begin position="709"/>
        <end position="944"/>
    </location>
</feature>
<dbReference type="SUPFAM" id="SSF90123">
    <property type="entry name" value="ABC transporter transmembrane region"/>
    <property type="match status" value="2"/>
</dbReference>
<comment type="catalytic activity">
    <reaction evidence="49">
        <text>taurochenodeoxycholate(in) + glutathione(in) + ATP + H2O = taurochenodeoxycholate(out) + glutathione(out) + ADP + phosphate + H(+)</text>
        <dbReference type="Rhea" id="RHEA:66412"/>
        <dbReference type="ChEBI" id="CHEBI:9407"/>
        <dbReference type="ChEBI" id="CHEBI:15377"/>
        <dbReference type="ChEBI" id="CHEBI:15378"/>
        <dbReference type="ChEBI" id="CHEBI:30616"/>
        <dbReference type="ChEBI" id="CHEBI:43474"/>
        <dbReference type="ChEBI" id="CHEBI:57925"/>
        <dbReference type="ChEBI" id="CHEBI:456216"/>
    </reaction>
    <physiologicalReaction direction="left-to-right" evidence="49">
        <dbReference type="Rhea" id="RHEA:66413"/>
    </physiologicalReaction>
</comment>
<comment type="catalytic activity">
    <reaction evidence="44">
        <text>glycoursodeoxycholate(in) + glutathione(in) + ATP + H2O = glycoursodeoxycholate(out) + glutathione(out) + ADP + phosphate + H(+)</text>
        <dbReference type="Rhea" id="RHEA:66416"/>
        <dbReference type="ChEBI" id="CHEBI:15377"/>
        <dbReference type="ChEBI" id="CHEBI:15378"/>
        <dbReference type="ChEBI" id="CHEBI:30616"/>
        <dbReference type="ChEBI" id="CHEBI:43474"/>
        <dbReference type="ChEBI" id="CHEBI:57925"/>
        <dbReference type="ChEBI" id="CHEBI:132030"/>
        <dbReference type="ChEBI" id="CHEBI:456216"/>
    </reaction>
    <physiologicalReaction direction="left-to-right" evidence="44">
        <dbReference type="Rhea" id="RHEA:66417"/>
    </physiologicalReaction>
</comment>
<evidence type="ECO:0000256" key="56">
    <source>
        <dbReference type="ARBA" id="ARBA00062847"/>
    </source>
</evidence>
<dbReference type="Pfam" id="PF00005">
    <property type="entry name" value="ABC_tran"/>
    <property type="match status" value="2"/>
</dbReference>
<dbReference type="GO" id="GO:0016324">
    <property type="term" value="C:apical plasma membrane"/>
    <property type="evidence" value="ECO:0007669"/>
    <property type="project" value="UniProtKB-SubCell"/>
</dbReference>
<evidence type="ECO:0000256" key="19">
    <source>
        <dbReference type="ARBA" id="ARBA00022967"/>
    </source>
</evidence>
<comment type="catalytic activity">
    <reaction evidence="43">
        <text>tauroursodeoxycholate(in) + glutathione(in) + ATP + H2O = tauroursodeoxycholate(out) + glutathione(out) + ADP + phosphate + H(+)</text>
        <dbReference type="Rhea" id="RHEA:66420"/>
        <dbReference type="ChEBI" id="CHEBI:15377"/>
        <dbReference type="ChEBI" id="CHEBI:15378"/>
        <dbReference type="ChEBI" id="CHEBI:30616"/>
        <dbReference type="ChEBI" id="CHEBI:43474"/>
        <dbReference type="ChEBI" id="CHEBI:57925"/>
        <dbReference type="ChEBI" id="CHEBI:132028"/>
        <dbReference type="ChEBI" id="CHEBI:456216"/>
    </reaction>
    <physiologicalReaction direction="left-to-right" evidence="43">
        <dbReference type="Rhea" id="RHEA:66421"/>
    </physiologicalReaction>
</comment>
<dbReference type="GO" id="GO:0005260">
    <property type="term" value="F:intracellularly ATP-gated chloride channel activity"/>
    <property type="evidence" value="ECO:0007669"/>
    <property type="project" value="UniProtKB-EC"/>
</dbReference>
<keyword evidence="17" id="KW-0256">Endoplasmic reticulum</keyword>
<evidence type="ECO:0000256" key="10">
    <source>
        <dbReference type="ARBA" id="ARBA00016668"/>
    </source>
</evidence>
<evidence type="ECO:0000256" key="30">
    <source>
        <dbReference type="ARBA" id="ARBA00024220"/>
    </source>
</evidence>
<comment type="catalytic activity">
    <reaction evidence="47">
        <text>leukotriene B4(in) + ATP + H2O = leukotriene B4(out) + ADP + phosphate + H(+)</text>
        <dbReference type="Rhea" id="RHEA:66424"/>
        <dbReference type="ChEBI" id="CHEBI:15377"/>
        <dbReference type="ChEBI" id="CHEBI:15378"/>
        <dbReference type="ChEBI" id="CHEBI:30616"/>
        <dbReference type="ChEBI" id="CHEBI:43474"/>
        <dbReference type="ChEBI" id="CHEBI:57461"/>
        <dbReference type="ChEBI" id="CHEBI:456216"/>
    </reaction>
</comment>
<evidence type="ECO:0000256" key="11">
    <source>
        <dbReference type="ARBA" id="ARBA00022448"/>
    </source>
</evidence>
<dbReference type="GO" id="GO:0015431">
    <property type="term" value="F:ABC-type glutathione S-conjugate transporter activity"/>
    <property type="evidence" value="ECO:0007669"/>
    <property type="project" value="UniProtKB-EC"/>
</dbReference>
<dbReference type="Proteomes" id="UP001501940">
    <property type="component" value="Chromosome 24"/>
</dbReference>
<evidence type="ECO:0000256" key="7">
    <source>
        <dbReference type="ARBA" id="ARBA00009118"/>
    </source>
</evidence>
<feature type="domain" description="ABC transporter" evidence="60">
    <location>
        <begin position="366"/>
        <end position="603"/>
    </location>
</feature>